<feature type="signal peptide" evidence="3">
    <location>
        <begin position="1"/>
        <end position="20"/>
    </location>
</feature>
<evidence type="ECO:0008006" key="6">
    <source>
        <dbReference type="Google" id="ProtNLM"/>
    </source>
</evidence>
<keyword evidence="2" id="KW-0812">Transmembrane</keyword>
<dbReference type="EMBL" id="JBHSJD010000027">
    <property type="protein sequence ID" value="MFC5027031.1"/>
    <property type="molecule type" value="Genomic_DNA"/>
</dbReference>
<feature type="chain" id="PRO_5045535130" description="Gram-positive cocci surface proteins LPxTG domain-containing protein" evidence="3">
    <location>
        <begin position="21"/>
        <end position="269"/>
    </location>
</feature>
<reference evidence="5" key="1">
    <citation type="journal article" date="2019" name="Int. J. Syst. Evol. Microbiol.">
        <title>The Global Catalogue of Microorganisms (GCM) 10K type strain sequencing project: providing services to taxonomists for standard genome sequencing and annotation.</title>
        <authorList>
            <consortium name="The Broad Institute Genomics Platform"/>
            <consortium name="The Broad Institute Genome Sequencing Center for Infectious Disease"/>
            <person name="Wu L."/>
            <person name="Ma J."/>
        </authorList>
    </citation>
    <scope>NUCLEOTIDE SEQUENCE [LARGE SCALE GENOMIC DNA]</scope>
    <source>
        <strain evidence="5">CGMCC 4.1648</strain>
    </source>
</reference>
<feature type="region of interest" description="Disordered" evidence="1">
    <location>
        <begin position="203"/>
        <end position="234"/>
    </location>
</feature>
<keyword evidence="5" id="KW-1185">Reference proteome</keyword>
<organism evidence="4 5">
    <name type="scientific">Streptomyces coeruleoprunus</name>
    <dbReference type="NCBI Taxonomy" id="285563"/>
    <lineage>
        <taxon>Bacteria</taxon>
        <taxon>Bacillati</taxon>
        <taxon>Actinomycetota</taxon>
        <taxon>Actinomycetes</taxon>
        <taxon>Kitasatosporales</taxon>
        <taxon>Streptomycetaceae</taxon>
        <taxon>Streptomyces</taxon>
    </lineage>
</organism>
<keyword evidence="2" id="KW-1133">Transmembrane helix</keyword>
<evidence type="ECO:0000313" key="5">
    <source>
        <dbReference type="Proteomes" id="UP001595829"/>
    </source>
</evidence>
<protein>
    <recommendedName>
        <fullName evidence="6">Gram-positive cocci surface proteins LPxTG domain-containing protein</fullName>
    </recommendedName>
</protein>
<keyword evidence="3" id="KW-0732">Signal</keyword>
<evidence type="ECO:0000256" key="2">
    <source>
        <dbReference type="SAM" id="Phobius"/>
    </source>
</evidence>
<keyword evidence="2" id="KW-0472">Membrane</keyword>
<evidence type="ECO:0000256" key="1">
    <source>
        <dbReference type="SAM" id="MobiDB-lite"/>
    </source>
</evidence>
<feature type="transmembrane region" description="Helical" evidence="2">
    <location>
        <begin position="241"/>
        <end position="263"/>
    </location>
</feature>
<gene>
    <name evidence="4" type="ORF">ACFPM3_33325</name>
</gene>
<proteinExistence type="predicted"/>
<accession>A0ABV9XNS3</accession>
<comment type="caution">
    <text evidence="4">The sequence shown here is derived from an EMBL/GenBank/DDBJ whole genome shotgun (WGS) entry which is preliminary data.</text>
</comment>
<sequence>MRLRTALAAAAALCSLAVAAAPSSARTPLGVTRDVAAPGREPRCGDATAAAFPITTRITGGPAVHRAGEGFSTWRIELTNTTAHPCRNIHPVIVLTDRNRRLTPAQVRLEFAAREGGPRRPVRVERTDAYEIVGVLDDDTDRTFTGFTVPARGTVTVPVRLGFTADARPDQVTANAAIVQRRGDDGEWVGESGDYRFAVVPENAEEGEEPDRADETGAAPSPLPEGEELAGTGTRRGHAHLLPLATAATGCLTLGAGALLLAARARRRP</sequence>
<dbReference type="Proteomes" id="UP001595829">
    <property type="component" value="Unassembled WGS sequence"/>
</dbReference>
<evidence type="ECO:0000256" key="3">
    <source>
        <dbReference type="SAM" id="SignalP"/>
    </source>
</evidence>
<feature type="compositionally biased region" description="Acidic residues" evidence="1">
    <location>
        <begin position="203"/>
        <end position="212"/>
    </location>
</feature>
<dbReference type="RefSeq" id="WP_345691510.1">
    <property type="nucleotide sequence ID" value="NZ_BAABIT010000001.1"/>
</dbReference>
<name>A0ABV9XNS3_9ACTN</name>
<evidence type="ECO:0000313" key="4">
    <source>
        <dbReference type="EMBL" id="MFC5027031.1"/>
    </source>
</evidence>